<comment type="caution">
    <text evidence="1">The sequence shown here is derived from an EMBL/GenBank/DDBJ whole genome shotgun (WGS) entry which is preliminary data.</text>
</comment>
<reference evidence="1" key="2">
    <citation type="journal article" date="2023" name="Curr. Microbiol.">
        <title>Granulicatella seriolae sp. nov., a Novel Facultative Anaerobe Isolated from Yellowtail Marine Fish.</title>
        <authorList>
            <person name="Lee M."/>
            <person name="Choi Y.J."/>
            <person name="Farooq A."/>
            <person name="Jeong J.B."/>
            <person name="Jung M.Y."/>
        </authorList>
    </citation>
    <scope>NUCLEOTIDE SEQUENCE</scope>
    <source>
        <strain evidence="1">S8</strain>
    </source>
</reference>
<evidence type="ECO:0000313" key="2">
    <source>
        <dbReference type="Proteomes" id="UP001059480"/>
    </source>
</evidence>
<organism evidence="1 2">
    <name type="scientific">Granulicatella seriolae</name>
    <dbReference type="NCBI Taxonomy" id="2967226"/>
    <lineage>
        <taxon>Bacteria</taxon>
        <taxon>Bacillati</taxon>
        <taxon>Bacillota</taxon>
        <taxon>Bacilli</taxon>
        <taxon>Lactobacillales</taxon>
        <taxon>Carnobacteriaceae</taxon>
        <taxon>Granulicatella</taxon>
    </lineage>
</organism>
<dbReference type="InterPro" id="IPR015947">
    <property type="entry name" value="PUA-like_sf"/>
</dbReference>
<evidence type="ECO:0008006" key="3">
    <source>
        <dbReference type="Google" id="ProtNLM"/>
    </source>
</evidence>
<name>A0ABT1WLW4_9LACT</name>
<dbReference type="Proteomes" id="UP001059480">
    <property type="component" value="Unassembled WGS sequence"/>
</dbReference>
<dbReference type="EMBL" id="JANHNZ010000002">
    <property type="protein sequence ID" value="MCQ9209506.1"/>
    <property type="molecule type" value="Genomic_DNA"/>
</dbReference>
<keyword evidence="2" id="KW-1185">Reference proteome</keyword>
<dbReference type="SUPFAM" id="SSF88697">
    <property type="entry name" value="PUA domain-like"/>
    <property type="match status" value="1"/>
</dbReference>
<reference evidence="1" key="3">
    <citation type="journal article" date="2023" name="Microbiol. Resour. Announc.">
        <title>Draft Genome Sequence of Granulicatella sp. Strain S8, Isolated from a Marine Fish, Seriola quinqueradiata.</title>
        <authorList>
            <person name="Lee M."/>
            <person name="Farooq A."/>
            <person name="Jeong J.B."/>
            <person name="Jung M.Y."/>
        </authorList>
    </citation>
    <scope>NUCLEOTIDE SEQUENCE</scope>
    <source>
        <strain evidence="1">S8</strain>
    </source>
</reference>
<dbReference type="RefSeq" id="WP_256944620.1">
    <property type="nucleotide sequence ID" value="NZ_JANHNZ010000002.1"/>
</dbReference>
<evidence type="ECO:0000313" key="1">
    <source>
        <dbReference type="EMBL" id="MCQ9209506.1"/>
    </source>
</evidence>
<gene>
    <name evidence="1" type="ORF">NPA36_02980</name>
</gene>
<proteinExistence type="predicted"/>
<sequence>MSHETYGGNYEKNIILSFRPDYFRPILYGIKKYEYRRLFCDEPVTAYLYLTKPISQFIGVLELGKRISPEMVKSLYDNDEEICKRMDTAIDNNERSIIPIHSFSLFKETIRAEDLKHHGIPFTVPRSFTYIDGTNLLEYLRSLPIFKQEFYHSHSGIYEDNIGVSCIDMEKTKEFKVLDTLFLKSSKSNLVKTSYLNK</sequence>
<accession>A0ABT1WLW4</accession>
<reference evidence="1" key="1">
    <citation type="submission" date="2022-07" db="EMBL/GenBank/DDBJ databases">
        <authorList>
            <person name="Jung M.-Y."/>
            <person name="Lee M."/>
        </authorList>
    </citation>
    <scope>NUCLEOTIDE SEQUENCE</scope>
    <source>
        <strain evidence="1">S8</strain>
    </source>
</reference>
<protein>
    <recommendedName>
        <fullName evidence="3">ASCH domain-containing protein</fullName>
    </recommendedName>
</protein>